<evidence type="ECO:0000313" key="1">
    <source>
        <dbReference type="EMBL" id="SDM15882.1"/>
    </source>
</evidence>
<proteinExistence type="predicted"/>
<dbReference type="InterPro" id="IPR046341">
    <property type="entry name" value="SET_dom_sf"/>
</dbReference>
<gene>
    <name evidence="1" type="ORF">SAMN05421869_13753</name>
</gene>
<name>A0A1G9QXW3_9ACTN</name>
<dbReference type="AlphaFoldDB" id="A0A1G9QXW3"/>
<evidence type="ECO:0000313" key="2">
    <source>
        <dbReference type="Proteomes" id="UP000199202"/>
    </source>
</evidence>
<sequence length="50" mass="5520">MTSRTYEAECRLTPSARPQLSPIHGTGLFAVEPIHPGEVVMRLGTATRQR</sequence>
<dbReference type="STRING" id="633440.SAMN05421869_13753"/>
<reference evidence="1 2" key="1">
    <citation type="submission" date="2016-10" db="EMBL/GenBank/DDBJ databases">
        <authorList>
            <person name="de Groot N.N."/>
        </authorList>
    </citation>
    <scope>NUCLEOTIDE SEQUENCE [LARGE SCALE GENOMIC DNA]</scope>
    <source>
        <strain evidence="1 2">CGMCC 4.6533</strain>
    </source>
</reference>
<dbReference type="SUPFAM" id="SSF82199">
    <property type="entry name" value="SET domain"/>
    <property type="match status" value="1"/>
</dbReference>
<dbReference type="Proteomes" id="UP000199202">
    <property type="component" value="Unassembled WGS sequence"/>
</dbReference>
<organism evidence="1 2">
    <name type="scientific">Nonomuraea jiangxiensis</name>
    <dbReference type="NCBI Taxonomy" id="633440"/>
    <lineage>
        <taxon>Bacteria</taxon>
        <taxon>Bacillati</taxon>
        <taxon>Actinomycetota</taxon>
        <taxon>Actinomycetes</taxon>
        <taxon>Streptosporangiales</taxon>
        <taxon>Streptosporangiaceae</taxon>
        <taxon>Nonomuraea</taxon>
    </lineage>
</organism>
<dbReference type="EMBL" id="FNDJ01000037">
    <property type="protein sequence ID" value="SDM15882.1"/>
    <property type="molecule type" value="Genomic_DNA"/>
</dbReference>
<dbReference type="RefSeq" id="WP_176993782.1">
    <property type="nucleotide sequence ID" value="NZ_FNDJ01000037.1"/>
</dbReference>
<keyword evidence="2" id="KW-1185">Reference proteome</keyword>
<protein>
    <submittedName>
        <fullName evidence="1">Uncharacterized protein</fullName>
    </submittedName>
</protein>
<accession>A0A1G9QXW3</accession>